<dbReference type="AlphaFoldDB" id="A0A9P4X2J4"/>
<feature type="compositionally biased region" description="Low complexity" evidence="1">
    <location>
        <begin position="72"/>
        <end position="91"/>
    </location>
</feature>
<dbReference type="OrthoDB" id="3786746at2759"/>
<evidence type="ECO:0000313" key="2">
    <source>
        <dbReference type="EMBL" id="KAF3048372.1"/>
    </source>
</evidence>
<dbReference type="Proteomes" id="UP000758155">
    <property type="component" value="Unassembled WGS sequence"/>
</dbReference>
<protein>
    <submittedName>
        <fullName evidence="2">Uncharacterized protein</fullName>
    </submittedName>
</protein>
<name>A0A9P4X2J4_9PLEO</name>
<evidence type="ECO:0000256" key="1">
    <source>
        <dbReference type="SAM" id="MobiDB-lite"/>
    </source>
</evidence>
<proteinExistence type="predicted"/>
<feature type="compositionally biased region" description="Polar residues" evidence="1">
    <location>
        <begin position="1"/>
        <end position="18"/>
    </location>
</feature>
<sequence>MSSFIQTPPTGLPTSPRANRQMLLPLDTTFRAQDSTPSSSSETLASQSEQTSPNTRLRNRNSLIFANATIPLSPVSSTSDESSSDTLLDGLTPRKRNGFVRFFCCFGREERARRRVLRETQFEKVGEKCHWTEY</sequence>
<evidence type="ECO:0000313" key="3">
    <source>
        <dbReference type="Proteomes" id="UP000758155"/>
    </source>
</evidence>
<gene>
    <name evidence="2" type="ORF">E8E12_011738</name>
</gene>
<keyword evidence="3" id="KW-1185">Reference proteome</keyword>
<feature type="region of interest" description="Disordered" evidence="1">
    <location>
        <begin position="72"/>
        <end position="92"/>
    </location>
</feature>
<organism evidence="2 3">
    <name type="scientific">Didymella heteroderae</name>
    <dbReference type="NCBI Taxonomy" id="1769908"/>
    <lineage>
        <taxon>Eukaryota</taxon>
        <taxon>Fungi</taxon>
        <taxon>Dikarya</taxon>
        <taxon>Ascomycota</taxon>
        <taxon>Pezizomycotina</taxon>
        <taxon>Dothideomycetes</taxon>
        <taxon>Pleosporomycetidae</taxon>
        <taxon>Pleosporales</taxon>
        <taxon>Pleosporineae</taxon>
        <taxon>Didymellaceae</taxon>
        <taxon>Didymella</taxon>
    </lineage>
</organism>
<feature type="compositionally biased region" description="Low complexity" evidence="1">
    <location>
        <begin position="35"/>
        <end position="52"/>
    </location>
</feature>
<reference evidence="2" key="1">
    <citation type="submission" date="2019-04" db="EMBL/GenBank/DDBJ databases">
        <title>Sequencing of skin fungus with MAO and IRED activity.</title>
        <authorList>
            <person name="Marsaioli A.J."/>
            <person name="Bonatto J.M.C."/>
            <person name="Reis Junior O."/>
        </authorList>
    </citation>
    <scope>NUCLEOTIDE SEQUENCE</scope>
    <source>
        <strain evidence="2">28M1</strain>
    </source>
</reference>
<accession>A0A9P4X2J4</accession>
<comment type="caution">
    <text evidence="2">The sequence shown here is derived from an EMBL/GenBank/DDBJ whole genome shotgun (WGS) entry which is preliminary data.</text>
</comment>
<feature type="region of interest" description="Disordered" evidence="1">
    <location>
        <begin position="1"/>
        <end position="59"/>
    </location>
</feature>
<dbReference type="EMBL" id="SWKV01000001">
    <property type="protein sequence ID" value="KAF3048372.1"/>
    <property type="molecule type" value="Genomic_DNA"/>
</dbReference>